<comment type="caution">
    <text evidence="5">The sequence shown here is derived from an EMBL/GenBank/DDBJ whole genome shotgun (WGS) entry which is preliminary data.</text>
</comment>
<dbReference type="SMART" id="SM00110">
    <property type="entry name" value="C1Q"/>
    <property type="match status" value="1"/>
</dbReference>
<dbReference type="Pfam" id="PF00386">
    <property type="entry name" value="C1q"/>
    <property type="match status" value="1"/>
</dbReference>
<dbReference type="PROSITE" id="PS50871">
    <property type="entry name" value="C1Q"/>
    <property type="match status" value="1"/>
</dbReference>
<dbReference type="PANTHER" id="PTHR15427">
    <property type="entry name" value="EMILIN ELASTIN MICROFIBRIL INTERFACE-LOCATED PROTEIN ELASTIN MICROFIBRIL INTERFACER"/>
    <property type="match status" value="1"/>
</dbReference>
<comment type="subcellular location">
    <subcellularLocation>
        <location evidence="1">Secreted</location>
    </subcellularLocation>
</comment>
<evidence type="ECO:0000259" key="4">
    <source>
        <dbReference type="PROSITE" id="PS50871"/>
    </source>
</evidence>
<keyword evidence="6" id="KW-1185">Reference proteome</keyword>
<dbReference type="PANTHER" id="PTHR15427:SF33">
    <property type="entry name" value="COLLAGEN IV NC1 DOMAIN-CONTAINING PROTEIN"/>
    <property type="match status" value="1"/>
</dbReference>
<organism evidence="5 6">
    <name type="scientific">Batillaria attramentaria</name>
    <dbReference type="NCBI Taxonomy" id="370345"/>
    <lineage>
        <taxon>Eukaryota</taxon>
        <taxon>Metazoa</taxon>
        <taxon>Spiralia</taxon>
        <taxon>Lophotrochozoa</taxon>
        <taxon>Mollusca</taxon>
        <taxon>Gastropoda</taxon>
        <taxon>Caenogastropoda</taxon>
        <taxon>Sorbeoconcha</taxon>
        <taxon>Cerithioidea</taxon>
        <taxon>Batillariidae</taxon>
        <taxon>Batillaria</taxon>
    </lineage>
</organism>
<gene>
    <name evidence="5" type="ORF">BaRGS_00013537</name>
</gene>
<dbReference type="AlphaFoldDB" id="A0ABD0L6Y2"/>
<sequence length="610" mass="67989">MESSASLSLIWTSRGLHDGSDLRHCVGDVVSLPWTFTTEDGETVSSVRWYRKEDATRLEGVRLSVEMLPTTAVDSVTGDHHARLACGRFLSDGEPAVSAIWESPSGERLKSTEYSGGQFILNLPNPATGGRYTCHVHVPKSAKCVNNTGAMPDNGNVLVDGTELRFIVLEAENRQLKAELRGHRLETNTSQASLAQQLNSQLEDMGSDLTSRLAEVGSDLKARMAQEAQRLTEVDSRLTSELEKVDTRVKSNLTEMDSKLITQVDEIESKLKTELTERDTKLAALTEVDSKLTSELENVDTRLKSKLTEVDSKLITQVDEIESKLKTELTERDTKLAALTEVDSKLTSELENVDTRLKSKLTEMDSRHMSQLDEVETKLKTELTKRNAKLTAQLRGFDSKVTSRLQDAEKMKRQLNQLDSKLELHTSNAETKLTQNLKKHYESRIQQTEARLKQDHTELGRQVRGLDSRLASLTNGRVSTPYAFTALPRTNRQYNGNEVVIFDNIITNVGNMYSTWTGILTVPQDGVYMVSIRADTPAHWSSTLALFLDVVVNGRKMMVAYAERDVPSGVSGALKLKAGDRVWVRKSPEANQYSTVESGTLFSLVLVNRI</sequence>
<dbReference type="InterPro" id="IPR008983">
    <property type="entry name" value="Tumour_necrosis_fac-like_dom"/>
</dbReference>
<dbReference type="SUPFAM" id="SSF58113">
    <property type="entry name" value="Apolipoprotein A-I"/>
    <property type="match status" value="1"/>
</dbReference>
<dbReference type="InterPro" id="IPR050392">
    <property type="entry name" value="Collagen/C1q_domain"/>
</dbReference>
<dbReference type="Gene3D" id="2.60.120.40">
    <property type="match status" value="1"/>
</dbReference>
<keyword evidence="3" id="KW-0175">Coiled coil</keyword>
<dbReference type="SUPFAM" id="SSF49842">
    <property type="entry name" value="TNF-like"/>
    <property type="match status" value="1"/>
</dbReference>
<reference evidence="5 6" key="1">
    <citation type="journal article" date="2023" name="Sci. Data">
        <title>Genome assembly of the Korean intertidal mud-creeper Batillaria attramentaria.</title>
        <authorList>
            <person name="Patra A.K."/>
            <person name="Ho P.T."/>
            <person name="Jun S."/>
            <person name="Lee S.J."/>
            <person name="Kim Y."/>
            <person name="Won Y.J."/>
        </authorList>
    </citation>
    <scope>NUCLEOTIDE SEQUENCE [LARGE SCALE GENOMIC DNA]</scope>
    <source>
        <strain evidence="5">Wonlab-2016</strain>
    </source>
</reference>
<feature type="coiled-coil region" evidence="3">
    <location>
        <begin position="159"/>
        <end position="186"/>
    </location>
</feature>
<feature type="domain" description="C1q" evidence="4">
    <location>
        <begin position="477"/>
        <end position="610"/>
    </location>
</feature>
<evidence type="ECO:0000256" key="2">
    <source>
        <dbReference type="ARBA" id="ARBA00022525"/>
    </source>
</evidence>
<evidence type="ECO:0000256" key="1">
    <source>
        <dbReference type="ARBA" id="ARBA00004613"/>
    </source>
</evidence>
<dbReference type="GO" id="GO:0005581">
    <property type="term" value="C:collagen trimer"/>
    <property type="evidence" value="ECO:0007669"/>
    <property type="project" value="UniProtKB-KW"/>
</dbReference>
<evidence type="ECO:0000313" key="5">
    <source>
        <dbReference type="EMBL" id="KAK7495127.1"/>
    </source>
</evidence>
<proteinExistence type="predicted"/>
<dbReference type="InterPro" id="IPR001073">
    <property type="entry name" value="C1q_dom"/>
</dbReference>
<dbReference type="EMBL" id="JACVVK020000077">
    <property type="protein sequence ID" value="KAK7495127.1"/>
    <property type="molecule type" value="Genomic_DNA"/>
</dbReference>
<accession>A0ABD0L6Y2</accession>
<keyword evidence="2" id="KW-0964">Secreted</keyword>
<protein>
    <recommendedName>
        <fullName evidence="4">C1q domain-containing protein</fullName>
    </recommendedName>
</protein>
<name>A0ABD0L6Y2_9CAEN</name>
<dbReference type="Proteomes" id="UP001519460">
    <property type="component" value="Unassembled WGS sequence"/>
</dbReference>
<evidence type="ECO:0000256" key="3">
    <source>
        <dbReference type="SAM" id="Coils"/>
    </source>
</evidence>
<evidence type="ECO:0000313" key="6">
    <source>
        <dbReference type="Proteomes" id="UP001519460"/>
    </source>
</evidence>
<feature type="coiled-coil region" evidence="3">
    <location>
        <begin position="408"/>
        <end position="458"/>
    </location>
</feature>
<dbReference type="Gene3D" id="1.20.120.20">
    <property type="entry name" value="Apolipoprotein"/>
    <property type="match status" value="1"/>
</dbReference>